<dbReference type="GeneID" id="106156669"/>
<dbReference type="FunCoup" id="A0A1S3HN87">
    <property type="interactions" value="2568"/>
</dbReference>
<feature type="compositionally biased region" description="Polar residues" evidence="4">
    <location>
        <begin position="454"/>
        <end position="465"/>
    </location>
</feature>
<feature type="compositionally biased region" description="Basic residues" evidence="4">
    <location>
        <begin position="1"/>
        <end position="13"/>
    </location>
</feature>
<organism evidence="6 7">
    <name type="scientific">Lingula anatina</name>
    <name type="common">Brachiopod</name>
    <name type="synonym">Lingula unguis</name>
    <dbReference type="NCBI Taxonomy" id="7574"/>
    <lineage>
        <taxon>Eukaryota</taxon>
        <taxon>Metazoa</taxon>
        <taxon>Spiralia</taxon>
        <taxon>Lophotrochozoa</taxon>
        <taxon>Brachiopoda</taxon>
        <taxon>Linguliformea</taxon>
        <taxon>Lingulata</taxon>
        <taxon>Lingulida</taxon>
        <taxon>Linguloidea</taxon>
        <taxon>Lingulidae</taxon>
        <taxon>Lingula</taxon>
    </lineage>
</organism>
<dbReference type="Proteomes" id="UP000085678">
    <property type="component" value="Unplaced"/>
</dbReference>
<dbReference type="RefSeq" id="XP_013387497.1">
    <property type="nucleotide sequence ID" value="XM_013532043.1"/>
</dbReference>
<dbReference type="InterPro" id="IPR022783">
    <property type="entry name" value="GCFC_dom"/>
</dbReference>
<comment type="similarity">
    <text evidence="2">Belongs to the GCF family.</text>
</comment>
<feature type="domain" description="GCF C-terminal" evidence="5">
    <location>
        <begin position="543"/>
        <end position="754"/>
    </location>
</feature>
<feature type="compositionally biased region" description="Basic and acidic residues" evidence="4">
    <location>
        <begin position="243"/>
        <end position="262"/>
    </location>
</feature>
<keyword evidence="6" id="KW-1185">Reference proteome</keyword>
<comment type="subcellular location">
    <subcellularLocation>
        <location evidence="1">Nucleus</location>
    </subcellularLocation>
</comment>
<proteinExistence type="inferred from homology"/>
<feature type="compositionally biased region" description="Basic and acidic residues" evidence="4">
    <location>
        <begin position="103"/>
        <end position="127"/>
    </location>
</feature>
<dbReference type="GO" id="GO:0005634">
    <property type="term" value="C:nucleus"/>
    <property type="evidence" value="ECO:0007669"/>
    <property type="project" value="UniProtKB-SubCell"/>
</dbReference>
<dbReference type="Pfam" id="PF07842">
    <property type="entry name" value="GCFC"/>
    <property type="match status" value="1"/>
</dbReference>
<evidence type="ECO:0000256" key="4">
    <source>
        <dbReference type="SAM" id="MobiDB-lite"/>
    </source>
</evidence>
<evidence type="ECO:0000313" key="6">
    <source>
        <dbReference type="Proteomes" id="UP000085678"/>
    </source>
</evidence>
<feature type="compositionally biased region" description="Basic residues" evidence="4">
    <location>
        <begin position="84"/>
        <end position="102"/>
    </location>
</feature>
<dbReference type="AlphaFoldDB" id="A0A1S3HN87"/>
<feature type="region of interest" description="Disordered" evidence="4">
    <location>
        <begin position="243"/>
        <end position="271"/>
    </location>
</feature>
<evidence type="ECO:0000256" key="3">
    <source>
        <dbReference type="ARBA" id="ARBA00023242"/>
    </source>
</evidence>
<evidence type="ECO:0000256" key="2">
    <source>
        <dbReference type="ARBA" id="ARBA00010801"/>
    </source>
</evidence>
<dbReference type="InterPro" id="IPR012890">
    <property type="entry name" value="GCFC2-like"/>
</dbReference>
<keyword evidence="3" id="KW-0539">Nucleus</keyword>
<feature type="compositionally biased region" description="Acidic residues" evidence="4">
    <location>
        <begin position="128"/>
        <end position="146"/>
    </location>
</feature>
<dbReference type="GO" id="GO:0003677">
    <property type="term" value="F:DNA binding"/>
    <property type="evidence" value="ECO:0007669"/>
    <property type="project" value="InterPro"/>
</dbReference>
<feature type="region of interest" description="Disordered" evidence="4">
    <location>
        <begin position="452"/>
        <end position="509"/>
    </location>
</feature>
<dbReference type="GO" id="GO:0000398">
    <property type="term" value="P:mRNA splicing, via spliceosome"/>
    <property type="evidence" value="ECO:0007669"/>
    <property type="project" value="InterPro"/>
</dbReference>
<evidence type="ECO:0000313" key="7">
    <source>
        <dbReference type="RefSeq" id="XP_013387497.1"/>
    </source>
</evidence>
<dbReference type="PANTHER" id="PTHR12214">
    <property type="entry name" value="GC-RICH SEQUENCE DNA-BINDING FACTOR"/>
    <property type="match status" value="1"/>
</dbReference>
<sequence length="856" mass="97858">MASTFRKPKRNFRRKVEVNDSEDEENSNLSNACEAENNEDSSEVPETAVVKKEKKKKSGKSKVVVPASILSFEDENEEGEVFKVKKPSHSRRVAKQLKKERKKEKEEQEKIETKEKEQELKKEKTEDGDIYSGDDMDVDSNGEDSEGDKPKRSGGGAHVFKAVLERGEIPDAHLIHMARKRRQMAREMGDVIPLDDTVKVEKANSRLVRDDENDVSDEEEERIDFTVNTLAKERQKIKDDFLAAEHGSDDSDHEREWEEQQIRKGVSLPQIQSNQQPSYSYDQYYSQSAAVQDSYSSSSPSPYTAQGAINGSTPAGVPAGFSRSATYVGAGDKRVGPPKELPPITVGDVTRRLKERLESLQQVHRARVLDVQKMEDNIKFSESTITKCEGDIGALEERYKFFQEMRGYVRDLVECLNEKVPAVNALEASMLNCLKQRAEKLVKRRQEDVKDQSQEYITNKSSTAQVPAVEEARQRRVAEREARRARRRRARQSQNIANHHEGLSSDDEESQLDITKAIVERDRIRTESQKLFEDVVDEFCKLKLIKARFEEWKDLYGDTYNDAYIGLCLPKLFSPLIRLDLIEWNPLQVNCPDFEEMRWYETLMFYGYKEGQQLEDSDQDLKLLPTIVDKILLSRIKALVEDVWDPMSSSETTNLVRTVRKLATDYPSFSSDSKNTQALVQAVVKRMRKTLDDDVFMPLYPKQVLEDRKSGACAFFNRQMWTCIKLLNNILKWSGICDDGVLQEMALDSLLNRYIMLGLSNSEINSSTLEKVQVITSTFPKDWFSGLQDDNTLPQLQSLCRFLVHAANSLDKKADTGKESDKKETRDLIKQVSKLLVNIHALDHALSLASQFGLRI</sequence>
<protein>
    <submittedName>
        <fullName evidence="7">PAX3- and PAX7-binding protein 1</fullName>
    </submittedName>
</protein>
<dbReference type="InParanoid" id="A0A1S3HN87"/>
<feature type="region of interest" description="Disordered" evidence="4">
    <location>
        <begin position="1"/>
        <end position="159"/>
    </location>
</feature>
<feature type="compositionally biased region" description="Basic and acidic residues" evidence="4">
    <location>
        <begin position="470"/>
        <end position="482"/>
    </location>
</feature>
<evidence type="ECO:0000259" key="5">
    <source>
        <dbReference type="Pfam" id="PF07842"/>
    </source>
</evidence>
<dbReference type="KEGG" id="lak:106156669"/>
<gene>
    <name evidence="7" type="primary">LOC106156669</name>
</gene>
<dbReference type="PANTHER" id="PTHR12214:SF0">
    <property type="entry name" value="LD29489P"/>
    <property type="match status" value="1"/>
</dbReference>
<dbReference type="OrthoDB" id="429427at2759"/>
<dbReference type="STRING" id="7574.A0A1S3HN87"/>
<name>A0A1S3HN87_LINAN</name>
<reference evidence="7" key="1">
    <citation type="submission" date="2025-08" db="UniProtKB">
        <authorList>
            <consortium name="RefSeq"/>
        </authorList>
    </citation>
    <scope>IDENTIFICATION</scope>
    <source>
        <tissue evidence="7">Gonads</tissue>
    </source>
</reference>
<evidence type="ECO:0000256" key="1">
    <source>
        <dbReference type="ARBA" id="ARBA00004123"/>
    </source>
</evidence>
<accession>A0A1S3HN87</accession>